<dbReference type="RefSeq" id="WP_145299437.1">
    <property type="nucleotide sequence ID" value="NZ_CP036299.1"/>
</dbReference>
<organism evidence="2 3">
    <name type="scientific">Planctopirus ephydatiae</name>
    <dbReference type="NCBI Taxonomy" id="2528019"/>
    <lineage>
        <taxon>Bacteria</taxon>
        <taxon>Pseudomonadati</taxon>
        <taxon>Planctomycetota</taxon>
        <taxon>Planctomycetia</taxon>
        <taxon>Planctomycetales</taxon>
        <taxon>Planctomycetaceae</taxon>
        <taxon>Planctopirus</taxon>
    </lineage>
</organism>
<gene>
    <name evidence="2" type="ORF">Spb1_22270</name>
</gene>
<feature type="transmembrane region" description="Helical" evidence="1">
    <location>
        <begin position="6"/>
        <end position="26"/>
    </location>
</feature>
<feature type="transmembrane region" description="Helical" evidence="1">
    <location>
        <begin position="47"/>
        <end position="67"/>
    </location>
</feature>
<keyword evidence="1" id="KW-0472">Membrane</keyword>
<evidence type="ECO:0000313" key="2">
    <source>
        <dbReference type="EMBL" id="QDV30298.1"/>
    </source>
</evidence>
<reference evidence="2 3" key="1">
    <citation type="submission" date="2019-02" db="EMBL/GenBank/DDBJ databases">
        <title>Deep-cultivation of Planctomycetes and their phenomic and genomic characterization uncovers novel biology.</title>
        <authorList>
            <person name="Wiegand S."/>
            <person name="Jogler M."/>
            <person name="Boedeker C."/>
            <person name="Pinto D."/>
            <person name="Vollmers J."/>
            <person name="Rivas-Marin E."/>
            <person name="Kohn T."/>
            <person name="Peeters S.H."/>
            <person name="Heuer A."/>
            <person name="Rast P."/>
            <person name="Oberbeckmann S."/>
            <person name="Bunk B."/>
            <person name="Jeske O."/>
            <person name="Meyerdierks A."/>
            <person name="Storesund J.E."/>
            <person name="Kallscheuer N."/>
            <person name="Luecker S."/>
            <person name="Lage O.M."/>
            <person name="Pohl T."/>
            <person name="Merkel B.J."/>
            <person name="Hornburger P."/>
            <person name="Mueller R.-W."/>
            <person name="Bruemmer F."/>
            <person name="Labrenz M."/>
            <person name="Spormann A.M."/>
            <person name="Op den Camp H."/>
            <person name="Overmann J."/>
            <person name="Amann R."/>
            <person name="Jetten M.S.M."/>
            <person name="Mascher T."/>
            <person name="Medema M.H."/>
            <person name="Devos D.P."/>
            <person name="Kaster A.-K."/>
            <person name="Ovreas L."/>
            <person name="Rohde M."/>
            <person name="Galperin M.Y."/>
            <person name="Jogler C."/>
        </authorList>
    </citation>
    <scope>NUCLEOTIDE SEQUENCE [LARGE SCALE GENOMIC DNA]</scope>
    <source>
        <strain evidence="2 3">Spb1</strain>
    </source>
</reference>
<dbReference type="Proteomes" id="UP000315349">
    <property type="component" value="Chromosome"/>
</dbReference>
<dbReference type="OrthoDB" id="1441312at2"/>
<dbReference type="EMBL" id="CP036299">
    <property type="protein sequence ID" value="QDV30298.1"/>
    <property type="molecule type" value="Genomic_DNA"/>
</dbReference>
<name>A0A518GNU3_9PLAN</name>
<accession>A0A518GNU3</accession>
<feature type="transmembrane region" description="Helical" evidence="1">
    <location>
        <begin position="73"/>
        <end position="93"/>
    </location>
</feature>
<dbReference type="AlphaFoldDB" id="A0A518GNU3"/>
<dbReference type="KEGG" id="peh:Spb1_22270"/>
<sequence length="128" mass="14193">MNPLLFPYVFNILVLIPVGLLTLLGGERGGQLACQNKFPESEGFRTILGSLWTAILLGSILGLIFPVQMSPLLLIQVIYKSLWLLVFVMPRLLKGQISEVPSGIALVFLVIVLSYPWVIPWGQLFGTR</sequence>
<evidence type="ECO:0000256" key="1">
    <source>
        <dbReference type="SAM" id="Phobius"/>
    </source>
</evidence>
<proteinExistence type="predicted"/>
<keyword evidence="1" id="KW-0812">Transmembrane</keyword>
<keyword evidence="3" id="KW-1185">Reference proteome</keyword>
<feature type="transmembrane region" description="Helical" evidence="1">
    <location>
        <begin position="100"/>
        <end position="119"/>
    </location>
</feature>
<evidence type="ECO:0000313" key="3">
    <source>
        <dbReference type="Proteomes" id="UP000315349"/>
    </source>
</evidence>
<keyword evidence="1" id="KW-1133">Transmembrane helix</keyword>
<protein>
    <submittedName>
        <fullName evidence="2">Uncharacterized protein</fullName>
    </submittedName>
</protein>